<evidence type="ECO:0000256" key="1">
    <source>
        <dbReference type="SAM" id="MobiDB-lite"/>
    </source>
</evidence>
<organism evidence="2 3">
    <name type="scientific">Candidatus Magasanikbacteria bacterium GW2011_GWA2_56_11</name>
    <dbReference type="NCBI Taxonomy" id="1619044"/>
    <lineage>
        <taxon>Bacteria</taxon>
        <taxon>Candidatus Magasanikiibacteriota</taxon>
    </lineage>
</organism>
<proteinExistence type="predicted"/>
<dbReference type="STRING" id="1619044.UY92_C0014G0029"/>
<feature type="compositionally biased region" description="Polar residues" evidence="1">
    <location>
        <begin position="234"/>
        <end position="243"/>
    </location>
</feature>
<dbReference type="EMBL" id="LCRX01000014">
    <property type="protein sequence ID" value="KKW41704.1"/>
    <property type="molecule type" value="Genomic_DNA"/>
</dbReference>
<sequence>MSHRRLTIVSLFSIPLLAFVWHFATEAVSCPLNTGLPYKKAGQPTIYYVTPECSRRPFANPALFFSYFKSWNAVVTADGPALAAVAPDKLGFMPWGPLYDPKYGALVKTVADPKVYLILNDKKFWITSETVFSALNYNWGWIEDVDAALLAQYAAGGEIAYTDHHPNYTLIKYADSPNVYRLEPDASDPNLQVKYHIPDEETFAKLGFRFDRIVEIKDTEVYPDKKPAGAPGTAPTSTVSTETVPAAPPAPDSEADKPTASPPVSTLSGVSAEFLTCPTQSERAAFDADFELRFLNYPATPTSSYPNTRWSEYPYQCDLTDKNPTRLTTYNTLRFLKHLEFDRPLPFTAGRTLYEYLTLKTLPADGTIYPKLVIEPVIDCNVYSTGGRGARAGGAAILKVTMSGNFSRLYPVLSGSATDIPAWPGAMRP</sequence>
<feature type="region of interest" description="Disordered" evidence="1">
    <location>
        <begin position="222"/>
        <end position="265"/>
    </location>
</feature>
<dbReference type="Proteomes" id="UP000033870">
    <property type="component" value="Unassembled WGS sequence"/>
</dbReference>
<gene>
    <name evidence="2" type="ORF">UY92_C0014G0029</name>
</gene>
<accession>A0A0G2B8F2</accession>
<reference evidence="2 3" key="1">
    <citation type="journal article" date="2015" name="Nature">
        <title>rRNA introns, odd ribosomes, and small enigmatic genomes across a large radiation of phyla.</title>
        <authorList>
            <person name="Brown C.T."/>
            <person name="Hug L.A."/>
            <person name="Thomas B.C."/>
            <person name="Sharon I."/>
            <person name="Castelle C.J."/>
            <person name="Singh A."/>
            <person name="Wilkins M.J."/>
            <person name="Williams K.H."/>
            <person name="Banfield J.F."/>
        </authorList>
    </citation>
    <scope>NUCLEOTIDE SEQUENCE [LARGE SCALE GENOMIC DNA]</scope>
</reference>
<protein>
    <submittedName>
        <fullName evidence="2">Uncharacterized protein</fullName>
    </submittedName>
</protein>
<evidence type="ECO:0000313" key="2">
    <source>
        <dbReference type="EMBL" id="KKW41704.1"/>
    </source>
</evidence>
<name>A0A0G2B8F2_9BACT</name>
<comment type="caution">
    <text evidence="2">The sequence shown here is derived from an EMBL/GenBank/DDBJ whole genome shotgun (WGS) entry which is preliminary data.</text>
</comment>
<dbReference type="AlphaFoldDB" id="A0A0G2B8F2"/>
<evidence type="ECO:0000313" key="3">
    <source>
        <dbReference type="Proteomes" id="UP000033870"/>
    </source>
</evidence>